<evidence type="ECO:0000313" key="2">
    <source>
        <dbReference type="EMBL" id="KKM27428.1"/>
    </source>
</evidence>
<proteinExistence type="predicted"/>
<keyword evidence="1" id="KW-0175">Coiled coil</keyword>
<dbReference type="EMBL" id="LAZR01012324">
    <property type="protein sequence ID" value="KKM27428.1"/>
    <property type="molecule type" value="Genomic_DNA"/>
</dbReference>
<name>A0A0F9KZL7_9ZZZZ</name>
<evidence type="ECO:0000256" key="1">
    <source>
        <dbReference type="SAM" id="Coils"/>
    </source>
</evidence>
<gene>
    <name evidence="2" type="ORF">LCGC14_1574870</name>
</gene>
<reference evidence="2" key="1">
    <citation type="journal article" date="2015" name="Nature">
        <title>Complex archaea that bridge the gap between prokaryotes and eukaryotes.</title>
        <authorList>
            <person name="Spang A."/>
            <person name="Saw J.H."/>
            <person name="Jorgensen S.L."/>
            <person name="Zaremba-Niedzwiedzka K."/>
            <person name="Martijn J."/>
            <person name="Lind A.E."/>
            <person name="van Eijk R."/>
            <person name="Schleper C."/>
            <person name="Guy L."/>
            <person name="Ettema T.J."/>
        </authorList>
    </citation>
    <scope>NUCLEOTIDE SEQUENCE</scope>
</reference>
<comment type="caution">
    <text evidence="2">The sequence shown here is derived from an EMBL/GenBank/DDBJ whole genome shotgun (WGS) entry which is preliminary data.</text>
</comment>
<accession>A0A0F9KZL7</accession>
<organism evidence="2">
    <name type="scientific">marine sediment metagenome</name>
    <dbReference type="NCBI Taxonomy" id="412755"/>
    <lineage>
        <taxon>unclassified sequences</taxon>
        <taxon>metagenomes</taxon>
        <taxon>ecological metagenomes</taxon>
    </lineage>
</organism>
<sequence length="243" mass="28025">MNTGGFNFKTVSLPEEQEVKEEVKSKVKSTTEFSPMLKFFKYENGNFEINKIELLLIPEAKQLIHNDRGGRVKGDHDGRKKLWAEKQFGVAWWIINVNSPGIQSGLEGKELFKDALKSLEIANWDYSKDEDFKEFVDVYKRMYNRASYSRMLKQVLMSFNDSADIIKVIRDNSVKILKSNKDLDADDIKILMSHQQTIINIASDIPKHIEKLKDLQELVAKEEKELDLGRGNVIITKSMIPNK</sequence>
<feature type="coiled-coil region" evidence="1">
    <location>
        <begin position="205"/>
        <end position="232"/>
    </location>
</feature>
<dbReference type="AlphaFoldDB" id="A0A0F9KZL7"/>
<protein>
    <submittedName>
        <fullName evidence="2">Uncharacterized protein</fullName>
    </submittedName>
</protein>